<comment type="caution">
    <text evidence="2">The sequence shown here is derived from an EMBL/GenBank/DDBJ whole genome shotgun (WGS) entry which is preliminary data.</text>
</comment>
<protein>
    <submittedName>
        <fullName evidence="2">Uncharacterized protein</fullName>
    </submittedName>
</protein>
<name>A0A6P2BW04_9ACTN</name>
<dbReference type="EMBL" id="RPFW01000004">
    <property type="protein sequence ID" value="TVZ03309.1"/>
    <property type="molecule type" value="Genomic_DNA"/>
</dbReference>
<dbReference type="OrthoDB" id="3524210at2"/>
<evidence type="ECO:0000313" key="3">
    <source>
        <dbReference type="Proteomes" id="UP000460272"/>
    </source>
</evidence>
<organism evidence="2 3">
    <name type="scientific">Trebonia kvetii</name>
    <dbReference type="NCBI Taxonomy" id="2480626"/>
    <lineage>
        <taxon>Bacteria</taxon>
        <taxon>Bacillati</taxon>
        <taxon>Actinomycetota</taxon>
        <taxon>Actinomycetes</taxon>
        <taxon>Streptosporangiales</taxon>
        <taxon>Treboniaceae</taxon>
        <taxon>Trebonia</taxon>
    </lineage>
</organism>
<reference evidence="2 3" key="1">
    <citation type="submission" date="2018-11" db="EMBL/GenBank/DDBJ databases">
        <title>Trebonia kvetii gen.nov., sp.nov., a novel acidophilic actinobacterium, and proposal of the new actinobacterial family Treboniaceae fam. nov.</title>
        <authorList>
            <person name="Rapoport D."/>
            <person name="Sagova-Mareckova M."/>
            <person name="Sedlacek I."/>
            <person name="Provaznik J."/>
            <person name="Kralova S."/>
            <person name="Pavlinic D."/>
            <person name="Benes V."/>
            <person name="Kopecky J."/>
        </authorList>
    </citation>
    <scope>NUCLEOTIDE SEQUENCE [LARGE SCALE GENOMIC DNA]</scope>
    <source>
        <strain evidence="2 3">15Tr583</strain>
    </source>
</reference>
<feature type="compositionally biased region" description="Low complexity" evidence="1">
    <location>
        <begin position="297"/>
        <end position="307"/>
    </location>
</feature>
<keyword evidence="3" id="KW-1185">Reference proteome</keyword>
<feature type="compositionally biased region" description="Pro residues" evidence="1">
    <location>
        <begin position="340"/>
        <end position="349"/>
    </location>
</feature>
<gene>
    <name evidence="2" type="ORF">EAS64_23125</name>
</gene>
<dbReference type="AlphaFoldDB" id="A0A6P2BW04"/>
<dbReference type="RefSeq" id="WP_145855947.1">
    <property type="nucleotide sequence ID" value="NZ_RPFW01000004.1"/>
</dbReference>
<sequence length="381" mass="41500">MPGIASLEAFQRGVHEFDIDTFQLDIEPAALEAARRSLDESGLLLLGEVHGVRQNSLIARELMTSLDITGLALEWPAGLASAISGFFEDGQVPDHPLLWGGDGRITAGHFAMLWERFSAGRLLALTLFDGVNEVGWSRREAAMAERILTAQGPAARTLVIAGSAHTALAPTGLGIPLGARLREQRSGVREVQIKYGNGGYYNLSPQRFKRQWSLHRRARLRLEGAGLVLDLPSPVQARVPHRVLPNQRPLRPAAAGFTGAFPAYHDAQPLTGPQRQLGPLRQGQPTGPFPAHGSPYQREPQQAQQRQTGSSPALPYPDQAYADRGYPGQPHGAPNHQPGPGYPAEPGQPPFMGHPQQSQPDPAGYQRHRRVLPYEVELPTR</sequence>
<dbReference type="Proteomes" id="UP000460272">
    <property type="component" value="Unassembled WGS sequence"/>
</dbReference>
<proteinExistence type="predicted"/>
<accession>A0A6P2BW04</accession>
<evidence type="ECO:0000256" key="1">
    <source>
        <dbReference type="SAM" id="MobiDB-lite"/>
    </source>
</evidence>
<evidence type="ECO:0000313" key="2">
    <source>
        <dbReference type="EMBL" id="TVZ03309.1"/>
    </source>
</evidence>
<feature type="region of interest" description="Disordered" evidence="1">
    <location>
        <begin position="264"/>
        <end position="381"/>
    </location>
</feature>